<keyword evidence="2" id="KW-0813">Transport</keyword>
<keyword evidence="14" id="KW-1185">Reference proteome</keyword>
<sequence length="367" mass="40474">MQFSVKLMIARLQWNRLLTSLLWLLTLAGSMITQAQANNDVSIRVGIRDAAPFAFQSDNGQWQGIAIELWQKMADSAGIQYTLEPLSLSELLDALTKGEVDLGVAALTVSQEREANFDFTNPFMRSGLAIATEVTPAGWLQTARRFFSLPFLSAAGALIGVLFAFGLLIWWFEHRHNDEFGGTTAEGIGSGFWWSAVTMTTVGYGDKSPKTLGGRIVGLIWMFAAIIIISGFTAAIASSLTVSSLQTRIQSLDDLHGAKVAVLRDSSAAVFLNNEGIRFRHFETLSSAVTALAKGNVDAVVHDAPMLKYQLKLQANETLQVLPNRIEDQYYAFGLRNEMPLRETLNRALLQVLYSDEWDSLIQGYLE</sequence>
<evidence type="ECO:0000256" key="1">
    <source>
        <dbReference type="ARBA" id="ARBA00004141"/>
    </source>
</evidence>
<protein>
    <submittedName>
        <fullName evidence="13">Transporter substrate-binding domain-containing protein</fullName>
    </submittedName>
</protein>
<dbReference type="SMART" id="SM00062">
    <property type="entry name" value="PBPb"/>
    <property type="match status" value="1"/>
</dbReference>
<feature type="transmembrane region" description="Helical" evidence="10">
    <location>
        <begin position="151"/>
        <end position="172"/>
    </location>
</feature>
<dbReference type="Pfam" id="PF00060">
    <property type="entry name" value="Lig_chan"/>
    <property type="match status" value="1"/>
</dbReference>
<dbReference type="RefSeq" id="WP_308984252.1">
    <property type="nucleotide sequence ID" value="NZ_JARXIC010000006.1"/>
</dbReference>
<feature type="domain" description="Solute-binding protein family 3/N-terminal" evidence="11">
    <location>
        <begin position="42"/>
        <end position="367"/>
    </location>
</feature>
<evidence type="ECO:0000313" key="13">
    <source>
        <dbReference type="EMBL" id="MDQ8193765.1"/>
    </source>
</evidence>
<comment type="caution">
    <text evidence="13">The sequence shown here is derived from an EMBL/GenBank/DDBJ whole genome shotgun (WGS) entry which is preliminary data.</text>
</comment>
<dbReference type="PRINTS" id="PR00169">
    <property type="entry name" value="KCHANNEL"/>
</dbReference>
<proteinExistence type="predicted"/>
<evidence type="ECO:0000256" key="6">
    <source>
        <dbReference type="ARBA" id="ARBA00023136"/>
    </source>
</evidence>
<name>A0ABU1AIR8_9BACT</name>
<dbReference type="InterPro" id="IPR001638">
    <property type="entry name" value="Solute-binding_3/MltF_N"/>
</dbReference>
<dbReference type="Gene3D" id="3.40.190.10">
    <property type="entry name" value="Periplasmic binding protein-like II"/>
    <property type="match status" value="2"/>
</dbReference>
<keyword evidence="3 10" id="KW-0812">Transmembrane</keyword>
<comment type="subcellular location">
    <subcellularLocation>
        <location evidence="1">Membrane</location>
        <topology evidence="1">Multi-pass membrane protein</topology>
    </subcellularLocation>
</comment>
<evidence type="ECO:0000259" key="11">
    <source>
        <dbReference type="SMART" id="SM00062"/>
    </source>
</evidence>
<evidence type="ECO:0000313" key="14">
    <source>
        <dbReference type="Proteomes" id="UP001243717"/>
    </source>
</evidence>
<evidence type="ECO:0000256" key="7">
    <source>
        <dbReference type="ARBA" id="ARBA00023170"/>
    </source>
</evidence>
<dbReference type="SUPFAM" id="SSF81324">
    <property type="entry name" value="Voltage-gated potassium channels"/>
    <property type="match status" value="1"/>
</dbReference>
<evidence type="ECO:0000256" key="3">
    <source>
        <dbReference type="ARBA" id="ARBA00022692"/>
    </source>
</evidence>
<dbReference type="Pfam" id="PF00497">
    <property type="entry name" value="SBP_bac_3"/>
    <property type="match status" value="1"/>
</dbReference>
<keyword evidence="9" id="KW-0407">Ion channel</keyword>
<dbReference type="InterPro" id="IPR001320">
    <property type="entry name" value="Iontro_rcpt_C"/>
</dbReference>
<evidence type="ECO:0000256" key="4">
    <source>
        <dbReference type="ARBA" id="ARBA00022989"/>
    </source>
</evidence>
<keyword evidence="5" id="KW-0406">Ion transport</keyword>
<dbReference type="SMART" id="SM00079">
    <property type="entry name" value="PBPe"/>
    <property type="match status" value="1"/>
</dbReference>
<reference evidence="13 14" key="1">
    <citation type="submission" date="2023-04" db="EMBL/GenBank/DDBJ databases">
        <title>A novel bacteria isolated from coastal sediment.</title>
        <authorList>
            <person name="Liu X.-J."/>
            <person name="Du Z.-J."/>
        </authorList>
    </citation>
    <scope>NUCLEOTIDE SEQUENCE [LARGE SCALE GENOMIC DNA]</scope>
    <source>
        <strain evidence="13 14">SDUM461004</strain>
    </source>
</reference>
<evidence type="ECO:0000256" key="5">
    <source>
        <dbReference type="ARBA" id="ARBA00023065"/>
    </source>
</evidence>
<organism evidence="13 14">
    <name type="scientific">Thalassobacterium sedimentorum</name>
    <dbReference type="NCBI Taxonomy" id="3041258"/>
    <lineage>
        <taxon>Bacteria</taxon>
        <taxon>Pseudomonadati</taxon>
        <taxon>Verrucomicrobiota</taxon>
        <taxon>Opitutia</taxon>
        <taxon>Puniceicoccales</taxon>
        <taxon>Coraliomargaritaceae</taxon>
        <taxon>Thalassobacterium</taxon>
    </lineage>
</organism>
<dbReference type="Proteomes" id="UP001243717">
    <property type="component" value="Unassembled WGS sequence"/>
</dbReference>
<keyword evidence="8" id="KW-0325">Glycoprotein</keyword>
<keyword evidence="6 10" id="KW-0472">Membrane</keyword>
<feature type="domain" description="Ionotropic glutamate receptor C-terminal" evidence="12">
    <location>
        <begin position="42"/>
        <end position="360"/>
    </location>
</feature>
<evidence type="ECO:0000256" key="10">
    <source>
        <dbReference type="SAM" id="Phobius"/>
    </source>
</evidence>
<dbReference type="Gene3D" id="1.10.287.70">
    <property type="match status" value="1"/>
</dbReference>
<keyword evidence="4 10" id="KW-1133">Transmembrane helix</keyword>
<evidence type="ECO:0000256" key="2">
    <source>
        <dbReference type="ARBA" id="ARBA00022448"/>
    </source>
</evidence>
<accession>A0ABU1AIR8</accession>
<dbReference type="SUPFAM" id="SSF53850">
    <property type="entry name" value="Periplasmic binding protein-like II"/>
    <property type="match status" value="1"/>
</dbReference>
<dbReference type="InterPro" id="IPR015683">
    <property type="entry name" value="Ionotropic_Glu_rcpt"/>
</dbReference>
<evidence type="ECO:0000256" key="8">
    <source>
        <dbReference type="ARBA" id="ARBA00023180"/>
    </source>
</evidence>
<dbReference type="EMBL" id="JARXIC010000006">
    <property type="protein sequence ID" value="MDQ8193765.1"/>
    <property type="molecule type" value="Genomic_DNA"/>
</dbReference>
<feature type="transmembrane region" description="Helical" evidence="10">
    <location>
        <begin position="184"/>
        <end position="204"/>
    </location>
</feature>
<feature type="transmembrane region" description="Helical" evidence="10">
    <location>
        <begin position="216"/>
        <end position="242"/>
    </location>
</feature>
<keyword evidence="7" id="KW-0675">Receptor</keyword>
<evidence type="ECO:0000259" key="12">
    <source>
        <dbReference type="SMART" id="SM00079"/>
    </source>
</evidence>
<dbReference type="PANTHER" id="PTHR18966">
    <property type="entry name" value="IONOTROPIC GLUTAMATE RECEPTOR"/>
    <property type="match status" value="1"/>
</dbReference>
<evidence type="ECO:0000256" key="9">
    <source>
        <dbReference type="ARBA" id="ARBA00023303"/>
    </source>
</evidence>
<gene>
    <name evidence="13" type="ORF">QEH59_04985</name>
</gene>